<feature type="chain" id="PRO_5046556781" description="Carboxypeptidase regulatory-like domain-containing protein" evidence="2">
    <location>
        <begin position="26"/>
        <end position="432"/>
    </location>
</feature>
<evidence type="ECO:0000313" key="4">
    <source>
        <dbReference type="Proteomes" id="UP001595872"/>
    </source>
</evidence>
<dbReference type="EMBL" id="JBHSIT010000009">
    <property type="protein sequence ID" value="MFC4911233.1"/>
    <property type="molecule type" value="Genomic_DNA"/>
</dbReference>
<organism evidence="3 4">
    <name type="scientific">Actinomadura gamaensis</name>
    <dbReference type="NCBI Taxonomy" id="1763541"/>
    <lineage>
        <taxon>Bacteria</taxon>
        <taxon>Bacillati</taxon>
        <taxon>Actinomycetota</taxon>
        <taxon>Actinomycetes</taxon>
        <taxon>Streptosporangiales</taxon>
        <taxon>Thermomonosporaceae</taxon>
        <taxon>Actinomadura</taxon>
    </lineage>
</organism>
<evidence type="ECO:0000256" key="2">
    <source>
        <dbReference type="SAM" id="SignalP"/>
    </source>
</evidence>
<keyword evidence="2" id="KW-0732">Signal</keyword>
<proteinExistence type="predicted"/>
<feature type="signal peptide" evidence="2">
    <location>
        <begin position="1"/>
        <end position="25"/>
    </location>
</feature>
<accession>A0ABV9U5R9</accession>
<gene>
    <name evidence="3" type="ORF">ACFPCY_28270</name>
</gene>
<comment type="caution">
    <text evidence="3">The sequence shown here is derived from an EMBL/GenBank/DDBJ whole genome shotgun (WGS) entry which is preliminary data.</text>
</comment>
<reference evidence="4" key="1">
    <citation type="journal article" date="2019" name="Int. J. Syst. Evol. Microbiol.">
        <title>The Global Catalogue of Microorganisms (GCM) 10K type strain sequencing project: providing services to taxonomists for standard genome sequencing and annotation.</title>
        <authorList>
            <consortium name="The Broad Institute Genomics Platform"/>
            <consortium name="The Broad Institute Genome Sequencing Center for Infectious Disease"/>
            <person name="Wu L."/>
            <person name="Ma J."/>
        </authorList>
    </citation>
    <scope>NUCLEOTIDE SEQUENCE [LARGE SCALE GENOMIC DNA]</scope>
    <source>
        <strain evidence="4">KLKA75</strain>
    </source>
</reference>
<evidence type="ECO:0000313" key="3">
    <source>
        <dbReference type="EMBL" id="MFC4911233.1"/>
    </source>
</evidence>
<keyword evidence="4" id="KW-1185">Reference proteome</keyword>
<evidence type="ECO:0000256" key="1">
    <source>
        <dbReference type="SAM" id="MobiDB-lite"/>
    </source>
</evidence>
<name>A0ABV9U5R9_9ACTN</name>
<feature type="region of interest" description="Disordered" evidence="1">
    <location>
        <begin position="117"/>
        <end position="140"/>
    </location>
</feature>
<protein>
    <recommendedName>
        <fullName evidence="5">Carboxypeptidase regulatory-like domain-containing protein</fullName>
    </recommendedName>
</protein>
<dbReference type="Proteomes" id="UP001595872">
    <property type="component" value="Unassembled WGS sequence"/>
</dbReference>
<sequence>MRRSALFSLAATAVTVAVSLQPAHAATASGTQFADLSASSTTVGYEHRTVTVQGHLRHLVARQWQPVADEPVDVRLNGTTLTTVTTGADGAFTATVDLPSGGALIVVFGGDGQYQPSRASVATERPERSPGRVVLDPAPSSVRSGTTVAITGVAQISLDGAWKPLPRVGLDLDGDQGTSRSVTSGDDGRFRVEVTARVPEVYKVALPDDGDAYYTGDQPGTALISAYDDTRFAFFKVPATTEAHHDGYVTGRVQWGHGTSWGGPAQPPIVSLFYRPKGTKAWHTIGGTQTDASGNFSFIAYAPMGAADWQARVVGDGVNLASSSATAPHTITDQGHFTNPAPHADRGKRGTTVYGHLQDWYDGQHSFSRMGGLKVGLYYRRAGSRTWHWYRTTRTTRTGMIYIDRLGLGQGYSFRLYLPAQGPYLPVTSKTF</sequence>
<evidence type="ECO:0008006" key="5">
    <source>
        <dbReference type="Google" id="ProtNLM"/>
    </source>
</evidence>
<dbReference type="RefSeq" id="WP_378259938.1">
    <property type="nucleotide sequence ID" value="NZ_JBHSIT010000009.1"/>
</dbReference>